<accession>A0A7D6V761</accession>
<gene>
    <name evidence="6" type="ORF">H0264_21990</name>
</gene>
<keyword evidence="2 4" id="KW-0547">Nucleotide-binding</keyword>
<dbReference type="GO" id="GO:0016874">
    <property type="term" value="F:ligase activity"/>
    <property type="evidence" value="ECO:0007669"/>
    <property type="project" value="UniProtKB-KW"/>
</dbReference>
<keyword evidence="7" id="KW-1185">Reference proteome</keyword>
<keyword evidence="3 4" id="KW-0067">ATP-binding</keyword>
<evidence type="ECO:0000256" key="4">
    <source>
        <dbReference type="PROSITE-ProRule" id="PRU00409"/>
    </source>
</evidence>
<evidence type="ECO:0000313" key="6">
    <source>
        <dbReference type="EMBL" id="QLY28071.1"/>
    </source>
</evidence>
<dbReference type="InterPro" id="IPR011761">
    <property type="entry name" value="ATP-grasp"/>
</dbReference>
<dbReference type="InterPro" id="IPR052032">
    <property type="entry name" value="ATP-dep_AA_Ligase"/>
</dbReference>
<evidence type="ECO:0000256" key="3">
    <source>
        <dbReference type="ARBA" id="ARBA00022840"/>
    </source>
</evidence>
<dbReference type="InterPro" id="IPR041472">
    <property type="entry name" value="BL00235/CARNS1_N"/>
</dbReference>
<keyword evidence="1" id="KW-0436">Ligase</keyword>
<proteinExistence type="predicted"/>
<dbReference type="PANTHER" id="PTHR43585">
    <property type="entry name" value="FUMIPYRROLE BIOSYNTHESIS PROTEIN C"/>
    <property type="match status" value="1"/>
</dbReference>
<evidence type="ECO:0000313" key="7">
    <source>
        <dbReference type="Proteomes" id="UP000515512"/>
    </source>
</evidence>
<reference evidence="6 7" key="1">
    <citation type="submission" date="2020-07" db="EMBL/GenBank/DDBJ databases">
        <authorList>
            <person name="Zhuang K."/>
            <person name="Ran Y."/>
        </authorList>
    </citation>
    <scope>NUCLEOTIDE SEQUENCE [LARGE SCALE GENOMIC DNA]</scope>
    <source>
        <strain evidence="6 7">WCH-YHL-001</strain>
    </source>
</reference>
<dbReference type="Gene3D" id="3.40.50.20">
    <property type="match status" value="1"/>
</dbReference>
<dbReference type="GO" id="GO:0046872">
    <property type="term" value="F:metal ion binding"/>
    <property type="evidence" value="ECO:0007669"/>
    <property type="project" value="InterPro"/>
</dbReference>
<dbReference type="Gene3D" id="3.30.470.20">
    <property type="entry name" value="ATP-grasp fold, B domain"/>
    <property type="match status" value="1"/>
</dbReference>
<dbReference type="PANTHER" id="PTHR43585:SF2">
    <property type="entry name" value="ATP-GRASP ENZYME FSQD"/>
    <property type="match status" value="1"/>
</dbReference>
<feature type="domain" description="ATP-grasp" evidence="5">
    <location>
        <begin position="121"/>
        <end position="320"/>
    </location>
</feature>
<dbReference type="SUPFAM" id="SSF56059">
    <property type="entry name" value="Glutathione synthetase ATP-binding domain-like"/>
    <property type="match status" value="1"/>
</dbReference>
<organism evidence="6 7">
    <name type="scientific">Nocardia huaxiensis</name>
    <dbReference type="NCBI Taxonomy" id="2755382"/>
    <lineage>
        <taxon>Bacteria</taxon>
        <taxon>Bacillati</taxon>
        <taxon>Actinomycetota</taxon>
        <taxon>Actinomycetes</taxon>
        <taxon>Mycobacteriales</taxon>
        <taxon>Nocardiaceae</taxon>
        <taxon>Nocardia</taxon>
    </lineage>
</organism>
<evidence type="ECO:0000259" key="5">
    <source>
        <dbReference type="PROSITE" id="PS50975"/>
    </source>
</evidence>
<dbReference type="Pfam" id="PF18130">
    <property type="entry name" value="ATPgrasp_N"/>
    <property type="match status" value="1"/>
</dbReference>
<dbReference type="InterPro" id="IPR040570">
    <property type="entry name" value="LAL_C2"/>
</dbReference>
<dbReference type="SMART" id="SM01209">
    <property type="entry name" value="GARS_A"/>
    <property type="match status" value="1"/>
</dbReference>
<dbReference type="EMBL" id="CP059399">
    <property type="protein sequence ID" value="QLY28071.1"/>
    <property type="molecule type" value="Genomic_DNA"/>
</dbReference>
<dbReference type="KEGG" id="nhu:H0264_21990"/>
<sequence length="421" mass="44179">MGHLLMIESWVGSMSTLLPQAIRERGDQFSFLTRDLGHYLKSTPAGGHPLLGAANILAAETNDEAGLLERVRRLHAALEFDGVVSSCDYYLPAVAAVAAELGLPGSGRAAVAAACDKASTRRICSAAGVPGPEFGIAADPDELLGLAERIGYPVVVKPVDLCGGMFVRRVDDGEELRAAVAEIAAFPVNARGQERAAAVLVEQCLDGPEFSVETVTFDGRTTVIGITDKQVIGEPWFIEAGHMFPAALEPEVEAGIAEVARAAIGALGLDNTVAHTEIKLTADGPRLVEVNPRPAGNRITELVRRVTGIDLAAVCAEVALGRKPDLSRKETGIGSAAIAFLVPERTGVLGAITGAEEWANDERVVDYDLAAPGKQVIAARNNNGYLAHVLVVEEKPDAAGDSARTLIDSLRVAYDEAGAAR</sequence>
<dbReference type="Pfam" id="PF13535">
    <property type="entry name" value="ATP-grasp_4"/>
    <property type="match status" value="1"/>
</dbReference>
<dbReference type="Proteomes" id="UP000515512">
    <property type="component" value="Chromosome"/>
</dbReference>
<protein>
    <submittedName>
        <fullName evidence="6">ATP-grasp domain-containing protein</fullName>
    </submittedName>
</protein>
<name>A0A7D6V761_9NOCA</name>
<dbReference type="PROSITE" id="PS50975">
    <property type="entry name" value="ATP_GRASP"/>
    <property type="match status" value="1"/>
</dbReference>
<dbReference type="GO" id="GO:0005524">
    <property type="term" value="F:ATP binding"/>
    <property type="evidence" value="ECO:0007669"/>
    <property type="project" value="UniProtKB-UniRule"/>
</dbReference>
<evidence type="ECO:0000256" key="2">
    <source>
        <dbReference type="ARBA" id="ARBA00022741"/>
    </source>
</evidence>
<dbReference type="AlphaFoldDB" id="A0A7D6V761"/>
<evidence type="ECO:0000256" key="1">
    <source>
        <dbReference type="ARBA" id="ARBA00022598"/>
    </source>
</evidence>
<dbReference type="Pfam" id="PF18603">
    <property type="entry name" value="LAL_C2"/>
    <property type="match status" value="1"/>
</dbReference>